<evidence type="ECO:0000313" key="3">
    <source>
        <dbReference type="Proteomes" id="UP001597024"/>
    </source>
</evidence>
<dbReference type="Gene3D" id="3.10.450.40">
    <property type="match status" value="1"/>
</dbReference>
<reference evidence="3" key="1">
    <citation type="journal article" date="2019" name="Int. J. Syst. Evol. Microbiol.">
        <title>The Global Catalogue of Microorganisms (GCM) 10K type strain sequencing project: providing services to taxonomists for standard genome sequencing and annotation.</title>
        <authorList>
            <consortium name="The Broad Institute Genomics Platform"/>
            <consortium name="The Broad Institute Genome Sequencing Center for Infectious Disease"/>
            <person name="Wu L."/>
            <person name="Ma J."/>
        </authorList>
    </citation>
    <scope>NUCLEOTIDE SEQUENCE [LARGE SCALE GENOMIC DNA]</scope>
    <source>
        <strain evidence="3">CCUG 62974</strain>
    </source>
</reference>
<dbReference type="SUPFAM" id="SSF54416">
    <property type="entry name" value="Amine oxidase N-terminal region"/>
    <property type="match status" value="1"/>
</dbReference>
<evidence type="ECO:0000259" key="1">
    <source>
        <dbReference type="Pfam" id="PF21994"/>
    </source>
</evidence>
<protein>
    <recommendedName>
        <fullName evidence="1">AGAO-like N2 domain-containing protein</fullName>
    </recommendedName>
</protein>
<dbReference type="InterPro" id="IPR016182">
    <property type="entry name" value="Cu_amine_oxidase_N-reg"/>
</dbReference>
<dbReference type="EMBL" id="JBHTHX010001682">
    <property type="protein sequence ID" value="MFD0889152.1"/>
    <property type="molecule type" value="Genomic_DNA"/>
</dbReference>
<accession>A0ABW3E1I2</accession>
<comment type="caution">
    <text evidence="2">The sequence shown here is derived from an EMBL/GenBank/DDBJ whole genome shotgun (WGS) entry which is preliminary data.</text>
</comment>
<gene>
    <name evidence="2" type="ORF">ACFQ08_31855</name>
</gene>
<keyword evidence="3" id="KW-1185">Reference proteome</keyword>
<evidence type="ECO:0000313" key="2">
    <source>
        <dbReference type="EMBL" id="MFD0889152.1"/>
    </source>
</evidence>
<dbReference type="Proteomes" id="UP001597024">
    <property type="component" value="Unassembled WGS sequence"/>
</dbReference>
<proteinExistence type="predicted"/>
<dbReference type="InterPro" id="IPR054157">
    <property type="entry name" value="AGAO-like_N2"/>
</dbReference>
<organism evidence="2 3">
    <name type="scientific">Streptosporangium algeriense</name>
    <dbReference type="NCBI Taxonomy" id="1682748"/>
    <lineage>
        <taxon>Bacteria</taxon>
        <taxon>Bacillati</taxon>
        <taxon>Actinomycetota</taxon>
        <taxon>Actinomycetes</taxon>
        <taxon>Streptosporangiales</taxon>
        <taxon>Streptosporangiaceae</taxon>
        <taxon>Streptosporangium</taxon>
    </lineage>
</organism>
<feature type="non-terminal residue" evidence="2">
    <location>
        <position position="63"/>
    </location>
</feature>
<name>A0ABW3E1I2_9ACTN</name>
<dbReference type="Pfam" id="PF21994">
    <property type="entry name" value="AGAO-like_N2"/>
    <property type="match status" value="1"/>
</dbReference>
<sequence length="63" mass="6788">MTTPVSSLTAAEIERTTALVREAGLAGESVRFVYVGLLEPHKHEVLAFQAGTGPRPGRRSRVL</sequence>
<feature type="domain" description="AGAO-like N2" evidence="1">
    <location>
        <begin position="9"/>
        <end position="62"/>
    </location>
</feature>